<dbReference type="HOGENOM" id="CLU_126929_2_1_2"/>
<feature type="binding site" evidence="5">
    <location>
        <position position="110"/>
    </location>
    <ligand>
        <name>Zn(2+)</name>
        <dbReference type="ChEBI" id="CHEBI:29105"/>
    </ligand>
</feature>
<sequence length="142" mass="16202">MLILYNKGVIMHELSYATSILNTILYSVDNQELKDKNIKKVSKINLEIGELTFINFEQLKFAFEVISEDTICKGAEMEVEYIKPHIVCKNCGYEGELEAKDEFDVTCPKCGSYSLKIKGGKEFNIKNIVVEFDDDENKDKNG</sequence>
<feature type="binding site" evidence="5">
    <location>
        <position position="91"/>
    </location>
    <ligand>
        <name>Zn(2+)</name>
        <dbReference type="ChEBI" id="CHEBI:29105"/>
    </ligand>
</feature>
<dbReference type="EMBL" id="CP002792">
    <property type="protein sequence ID" value="AEH07439.1"/>
    <property type="molecule type" value="Genomic_DNA"/>
</dbReference>
<dbReference type="STRING" id="647113.Metok_1476"/>
<dbReference type="HAMAP" id="MF_00213">
    <property type="entry name" value="HypA_HybF"/>
    <property type="match status" value="1"/>
</dbReference>
<comment type="function">
    <text evidence="5">Involved in the maturation of [NiFe] hydrogenases. Required for nickel insertion into the metal center of the hydrogenase.</text>
</comment>
<dbReference type="eggNOG" id="arCOG04426">
    <property type="taxonomic scope" value="Archaea"/>
</dbReference>
<feature type="binding site" evidence="5">
    <location>
        <position position="12"/>
    </location>
    <ligand>
        <name>Ni(2+)</name>
        <dbReference type="ChEBI" id="CHEBI:49786"/>
    </ligand>
</feature>
<dbReference type="NCBIfam" id="TIGR00100">
    <property type="entry name" value="hypA"/>
    <property type="match status" value="1"/>
</dbReference>
<comment type="similarity">
    <text evidence="1 5">Belongs to the HypA/HybF family.</text>
</comment>
<evidence type="ECO:0000256" key="5">
    <source>
        <dbReference type="HAMAP-Rule" id="MF_00213"/>
    </source>
</evidence>
<dbReference type="Pfam" id="PF01155">
    <property type="entry name" value="HypA"/>
    <property type="match status" value="1"/>
</dbReference>
<organism evidence="6 7">
    <name type="scientific">Methanothermococcus okinawensis (strain DSM 14208 / JCM 11175 / IH1)</name>
    <dbReference type="NCBI Taxonomy" id="647113"/>
    <lineage>
        <taxon>Archaea</taxon>
        <taxon>Methanobacteriati</taxon>
        <taxon>Methanobacteriota</taxon>
        <taxon>Methanomada group</taxon>
        <taxon>Methanococci</taxon>
        <taxon>Methanococcales</taxon>
        <taxon>Methanococcaceae</taxon>
        <taxon>Methanothermococcus</taxon>
    </lineage>
</organism>
<dbReference type="GO" id="GO:0008270">
    <property type="term" value="F:zinc ion binding"/>
    <property type="evidence" value="ECO:0007669"/>
    <property type="project" value="UniProtKB-UniRule"/>
</dbReference>
<dbReference type="InterPro" id="IPR000688">
    <property type="entry name" value="HypA/HybF"/>
</dbReference>
<dbReference type="PIRSF" id="PIRSF004761">
    <property type="entry name" value="Hydrgn_mat_HypA"/>
    <property type="match status" value="1"/>
</dbReference>
<reference evidence="6" key="1">
    <citation type="submission" date="2011-05" db="EMBL/GenBank/DDBJ databases">
        <title>Complete sequence of chromosome of Methanothermococcus okinawensis IH1.</title>
        <authorList>
            <consortium name="US DOE Joint Genome Institute"/>
            <person name="Lucas S."/>
            <person name="Han J."/>
            <person name="Lapidus A."/>
            <person name="Cheng J.-F."/>
            <person name="Goodwin L."/>
            <person name="Pitluck S."/>
            <person name="Peters L."/>
            <person name="Mikhailova N."/>
            <person name="Held B."/>
            <person name="Han C."/>
            <person name="Tapia R."/>
            <person name="Land M."/>
            <person name="Hauser L."/>
            <person name="Kyrpides N."/>
            <person name="Ivanova N."/>
            <person name="Pagani I."/>
            <person name="Sieprawska-Lupa M."/>
            <person name="Takai K."/>
            <person name="Miyazaki J."/>
            <person name="Whitman W."/>
            <person name="Woyke T."/>
        </authorList>
    </citation>
    <scope>NUCLEOTIDE SEQUENCE [LARGE SCALE GENOMIC DNA]</scope>
    <source>
        <strain evidence="6">IH1</strain>
    </source>
</reference>
<evidence type="ECO:0000313" key="7">
    <source>
        <dbReference type="Proteomes" id="UP000009296"/>
    </source>
</evidence>
<accession>F8AK70</accession>
<dbReference type="KEGG" id="mok:Metok_1476"/>
<dbReference type="Proteomes" id="UP000009296">
    <property type="component" value="Chromosome"/>
</dbReference>
<dbReference type="PANTHER" id="PTHR34535:SF3">
    <property type="entry name" value="HYDROGENASE MATURATION FACTOR HYPA"/>
    <property type="match status" value="1"/>
</dbReference>
<dbReference type="GO" id="GO:0016151">
    <property type="term" value="F:nickel cation binding"/>
    <property type="evidence" value="ECO:0007669"/>
    <property type="project" value="UniProtKB-UniRule"/>
</dbReference>
<feature type="binding site" evidence="5">
    <location>
        <position position="88"/>
    </location>
    <ligand>
        <name>Zn(2+)</name>
        <dbReference type="ChEBI" id="CHEBI:29105"/>
    </ligand>
</feature>
<name>F8AK70_METOI</name>
<keyword evidence="2 5" id="KW-0533">Nickel</keyword>
<evidence type="ECO:0000256" key="2">
    <source>
        <dbReference type="ARBA" id="ARBA00022596"/>
    </source>
</evidence>
<keyword evidence="3 5" id="KW-0479">Metal-binding</keyword>
<evidence type="ECO:0000256" key="1">
    <source>
        <dbReference type="ARBA" id="ARBA00010748"/>
    </source>
</evidence>
<evidence type="ECO:0000256" key="3">
    <source>
        <dbReference type="ARBA" id="ARBA00022723"/>
    </source>
</evidence>
<protein>
    <recommendedName>
        <fullName evidence="5">Hydrogenase maturation factor HypA</fullName>
    </recommendedName>
</protein>
<dbReference type="InterPro" id="IPR020538">
    <property type="entry name" value="Hydgase_Ni_incorp_HypA/HybF_CS"/>
</dbReference>
<evidence type="ECO:0000313" key="6">
    <source>
        <dbReference type="EMBL" id="AEH07439.1"/>
    </source>
</evidence>
<feature type="binding site" evidence="5">
    <location>
        <position position="107"/>
    </location>
    <ligand>
        <name>Zn(2+)</name>
        <dbReference type="ChEBI" id="CHEBI:29105"/>
    </ligand>
</feature>
<dbReference type="AlphaFoldDB" id="F8AK70"/>
<evidence type="ECO:0000256" key="4">
    <source>
        <dbReference type="ARBA" id="ARBA00022833"/>
    </source>
</evidence>
<keyword evidence="7" id="KW-1185">Reference proteome</keyword>
<dbReference type="Gene3D" id="3.30.2320.80">
    <property type="match status" value="1"/>
</dbReference>
<keyword evidence="4 5" id="KW-0862">Zinc</keyword>
<dbReference type="GO" id="GO:0051604">
    <property type="term" value="P:protein maturation"/>
    <property type="evidence" value="ECO:0007669"/>
    <property type="project" value="InterPro"/>
</dbReference>
<dbReference type="PANTHER" id="PTHR34535">
    <property type="entry name" value="HYDROGENASE MATURATION FACTOR HYPA"/>
    <property type="match status" value="1"/>
</dbReference>
<gene>
    <name evidence="5" type="primary">hypA</name>
    <name evidence="6" type="ordered locus">Metok_1476</name>
</gene>
<proteinExistence type="inferred from homology"/>
<dbReference type="PROSITE" id="PS01249">
    <property type="entry name" value="HYPA"/>
    <property type="match status" value="1"/>
</dbReference>